<keyword evidence="5" id="KW-0175">Coiled coil</keyword>
<dbReference type="AlphaFoldDB" id="A0A1M5IR99"/>
<evidence type="ECO:0000256" key="3">
    <source>
        <dbReference type="ARBA" id="ARBA00022989"/>
    </source>
</evidence>
<dbReference type="InterPro" id="IPR006143">
    <property type="entry name" value="RND_pump_MFP"/>
</dbReference>
<protein>
    <submittedName>
        <fullName evidence="10">RND family efflux transporter, MFP subunit</fullName>
    </submittedName>
</protein>
<evidence type="ECO:0000259" key="9">
    <source>
        <dbReference type="Pfam" id="PF25963"/>
    </source>
</evidence>
<organism evidence="10 11">
    <name type="scientific">Bradyrhizobium erythrophlei</name>
    <dbReference type="NCBI Taxonomy" id="1437360"/>
    <lineage>
        <taxon>Bacteria</taxon>
        <taxon>Pseudomonadati</taxon>
        <taxon>Pseudomonadota</taxon>
        <taxon>Alphaproteobacteria</taxon>
        <taxon>Hyphomicrobiales</taxon>
        <taxon>Nitrobacteraceae</taxon>
        <taxon>Bradyrhizobium</taxon>
    </lineage>
</organism>
<feature type="domain" description="Multidrug resistance protein MdtA-like barrel-sandwich hybrid" evidence="8">
    <location>
        <begin position="76"/>
        <end position="214"/>
    </location>
</feature>
<dbReference type="Proteomes" id="UP000190675">
    <property type="component" value="Chromosome I"/>
</dbReference>
<gene>
    <name evidence="10" type="ORF">SAMN05444169_1751</name>
</gene>
<evidence type="ECO:0000313" key="10">
    <source>
        <dbReference type="EMBL" id="SHG30847.1"/>
    </source>
</evidence>
<dbReference type="NCBIfam" id="TIGR01730">
    <property type="entry name" value="RND_mfp"/>
    <property type="match status" value="1"/>
</dbReference>
<dbReference type="GO" id="GO:0022857">
    <property type="term" value="F:transmembrane transporter activity"/>
    <property type="evidence" value="ECO:0007669"/>
    <property type="project" value="InterPro"/>
</dbReference>
<feature type="compositionally biased region" description="Basic and acidic residues" evidence="6">
    <location>
        <begin position="1"/>
        <end position="17"/>
    </location>
</feature>
<dbReference type="InterPro" id="IPR058634">
    <property type="entry name" value="AaeA-lik-b-barrel"/>
</dbReference>
<keyword evidence="2 7" id="KW-0812">Transmembrane</keyword>
<comment type="similarity">
    <text evidence="1">Belongs to the membrane fusion protein (MFP) (TC 8.A.1) family.</text>
</comment>
<sequence length="335" mass="36579">MSEGKPRSEHVIAEVDRGYATPPPTGGDNATLPIRAVSVVITLGAVLLAALLTWATWQVYMTAPWTRDGTVRVYVVAMAPEVAGRIVELPVADNQLVKKGDPLMVIDPTNYAIAVRHSEAAVEQAKAVAQNAEAQSERRQKLTNLSISTEMKQLFATTALSAAAAYEQTVANRDQARVNLERTRIFSPVNGYVTNLLVQLGDFVNVGQKSISVVNADSFWVDGYFEENNLRRIREGDPATIKLMGHSQVLRGHVDSIARGINVPNAQPDSSGLASVNPIFTWVRLAQRVPVRIRIDDVPDGVRLIAGMTATVQIDRGSWKHQGNRCEEMTGRCSE</sequence>
<dbReference type="SUPFAM" id="SSF111369">
    <property type="entry name" value="HlyD-like secretion proteins"/>
    <property type="match status" value="1"/>
</dbReference>
<dbReference type="PANTHER" id="PTHR30367:SF1">
    <property type="entry name" value="MULTIDRUG RESISTANCE PROTEIN MDTN"/>
    <property type="match status" value="1"/>
</dbReference>
<evidence type="ECO:0000256" key="1">
    <source>
        <dbReference type="ARBA" id="ARBA00009477"/>
    </source>
</evidence>
<evidence type="ECO:0000256" key="6">
    <source>
        <dbReference type="SAM" id="MobiDB-lite"/>
    </source>
</evidence>
<dbReference type="InterPro" id="IPR050393">
    <property type="entry name" value="MFP_Efflux_Pump"/>
</dbReference>
<dbReference type="GO" id="GO:0016020">
    <property type="term" value="C:membrane"/>
    <property type="evidence" value="ECO:0007669"/>
    <property type="project" value="InterPro"/>
</dbReference>
<dbReference type="Gene3D" id="2.40.50.100">
    <property type="match status" value="1"/>
</dbReference>
<name>A0A1M5IR99_9BRAD</name>
<dbReference type="EMBL" id="LT670818">
    <property type="protein sequence ID" value="SHG30847.1"/>
    <property type="molecule type" value="Genomic_DNA"/>
</dbReference>
<dbReference type="Pfam" id="PF25963">
    <property type="entry name" value="Beta-barrel_AAEA"/>
    <property type="match status" value="1"/>
</dbReference>
<feature type="domain" description="p-hydroxybenzoic acid efflux pump subunit AaeA-like beta-barrel" evidence="9">
    <location>
        <begin position="218"/>
        <end position="314"/>
    </location>
</feature>
<evidence type="ECO:0000259" key="8">
    <source>
        <dbReference type="Pfam" id="PF25917"/>
    </source>
</evidence>
<dbReference type="OrthoDB" id="9811754at2"/>
<dbReference type="Pfam" id="PF25917">
    <property type="entry name" value="BSH_RND"/>
    <property type="match status" value="1"/>
</dbReference>
<dbReference type="RefSeq" id="WP_079565617.1">
    <property type="nucleotide sequence ID" value="NZ_LT670818.1"/>
</dbReference>
<reference evidence="10 11" key="1">
    <citation type="submission" date="2016-11" db="EMBL/GenBank/DDBJ databases">
        <authorList>
            <person name="Jaros S."/>
            <person name="Januszkiewicz K."/>
            <person name="Wedrychowicz H."/>
        </authorList>
    </citation>
    <scope>NUCLEOTIDE SEQUENCE [LARGE SCALE GENOMIC DNA]</scope>
    <source>
        <strain evidence="10 11">GAS242</strain>
    </source>
</reference>
<evidence type="ECO:0000256" key="5">
    <source>
        <dbReference type="SAM" id="Coils"/>
    </source>
</evidence>
<feature type="region of interest" description="Disordered" evidence="6">
    <location>
        <begin position="1"/>
        <end position="26"/>
    </location>
</feature>
<evidence type="ECO:0000313" key="11">
    <source>
        <dbReference type="Proteomes" id="UP000190675"/>
    </source>
</evidence>
<feature type="coiled-coil region" evidence="5">
    <location>
        <begin position="115"/>
        <end position="142"/>
    </location>
</feature>
<keyword evidence="4 7" id="KW-0472">Membrane</keyword>
<evidence type="ECO:0000256" key="4">
    <source>
        <dbReference type="ARBA" id="ARBA00023136"/>
    </source>
</evidence>
<dbReference type="PANTHER" id="PTHR30367">
    <property type="entry name" value="P-HYDROXYBENZOIC ACID EFFLUX PUMP SUBUNIT AAEA-RELATED"/>
    <property type="match status" value="1"/>
</dbReference>
<evidence type="ECO:0000256" key="7">
    <source>
        <dbReference type="SAM" id="Phobius"/>
    </source>
</evidence>
<keyword evidence="3 7" id="KW-1133">Transmembrane helix</keyword>
<proteinExistence type="inferred from homology"/>
<feature type="transmembrane region" description="Helical" evidence="7">
    <location>
        <begin position="32"/>
        <end position="57"/>
    </location>
</feature>
<evidence type="ECO:0000256" key="2">
    <source>
        <dbReference type="ARBA" id="ARBA00022692"/>
    </source>
</evidence>
<dbReference type="InterPro" id="IPR058625">
    <property type="entry name" value="MdtA-like_BSH"/>
</dbReference>
<dbReference type="Gene3D" id="2.40.30.170">
    <property type="match status" value="1"/>
</dbReference>
<accession>A0A1M5IR99</accession>